<sequence>MRKHVVDQLDRRQELYKRRVDMDYTYYLTSMSIAWRRDVKDPLEVEVHRG</sequence>
<dbReference type="AlphaFoldDB" id="A0ABD3BHY2"/>
<gene>
    <name evidence="1" type="ORF">CASFOL_039105</name>
</gene>
<protein>
    <submittedName>
        <fullName evidence="1">Uncharacterized protein</fullName>
    </submittedName>
</protein>
<dbReference type="Proteomes" id="UP001632038">
    <property type="component" value="Unassembled WGS sequence"/>
</dbReference>
<comment type="caution">
    <text evidence="1">The sequence shown here is derived from an EMBL/GenBank/DDBJ whole genome shotgun (WGS) entry which is preliminary data.</text>
</comment>
<evidence type="ECO:0000313" key="1">
    <source>
        <dbReference type="EMBL" id="KAL3616711.1"/>
    </source>
</evidence>
<organism evidence="1 2">
    <name type="scientific">Castilleja foliolosa</name>
    <dbReference type="NCBI Taxonomy" id="1961234"/>
    <lineage>
        <taxon>Eukaryota</taxon>
        <taxon>Viridiplantae</taxon>
        <taxon>Streptophyta</taxon>
        <taxon>Embryophyta</taxon>
        <taxon>Tracheophyta</taxon>
        <taxon>Spermatophyta</taxon>
        <taxon>Magnoliopsida</taxon>
        <taxon>eudicotyledons</taxon>
        <taxon>Gunneridae</taxon>
        <taxon>Pentapetalae</taxon>
        <taxon>asterids</taxon>
        <taxon>lamiids</taxon>
        <taxon>Lamiales</taxon>
        <taxon>Orobanchaceae</taxon>
        <taxon>Pedicularideae</taxon>
        <taxon>Castillejinae</taxon>
        <taxon>Castilleja</taxon>
    </lineage>
</organism>
<keyword evidence="2" id="KW-1185">Reference proteome</keyword>
<evidence type="ECO:0000313" key="2">
    <source>
        <dbReference type="Proteomes" id="UP001632038"/>
    </source>
</evidence>
<name>A0ABD3BHY2_9LAMI</name>
<dbReference type="EMBL" id="JAVIJP010000087">
    <property type="protein sequence ID" value="KAL3616711.1"/>
    <property type="molecule type" value="Genomic_DNA"/>
</dbReference>
<accession>A0ABD3BHY2</accession>
<reference evidence="2" key="1">
    <citation type="journal article" date="2024" name="IScience">
        <title>Strigolactones Initiate the Formation of Haustorium-like Structures in Castilleja.</title>
        <authorList>
            <person name="Buerger M."/>
            <person name="Peterson D."/>
            <person name="Chory J."/>
        </authorList>
    </citation>
    <scope>NUCLEOTIDE SEQUENCE [LARGE SCALE GENOMIC DNA]</scope>
</reference>
<proteinExistence type="predicted"/>